<dbReference type="RefSeq" id="XP_062697425.1">
    <property type="nucleotide sequence ID" value="XM_062834200.1"/>
</dbReference>
<feature type="transmembrane region" description="Helical" evidence="1">
    <location>
        <begin position="47"/>
        <end position="66"/>
    </location>
</feature>
<dbReference type="Proteomes" id="UP001285908">
    <property type="component" value="Unassembled WGS sequence"/>
</dbReference>
<feature type="transmembrane region" description="Helical" evidence="1">
    <location>
        <begin position="12"/>
        <end position="35"/>
    </location>
</feature>
<keyword evidence="1" id="KW-1133">Transmembrane helix</keyword>
<dbReference type="AlphaFoldDB" id="A0AAJ0MW00"/>
<dbReference type="EMBL" id="JAULSX010000001">
    <property type="protein sequence ID" value="KAK3499792.1"/>
    <property type="molecule type" value="Genomic_DNA"/>
</dbReference>
<keyword evidence="1" id="KW-0812">Transmembrane</keyword>
<reference evidence="2 3" key="1">
    <citation type="journal article" date="2023" name="Mol. Phylogenet. Evol.">
        <title>Genome-scale phylogeny and comparative genomics of the fungal order Sordariales.</title>
        <authorList>
            <person name="Hensen N."/>
            <person name="Bonometti L."/>
            <person name="Westerberg I."/>
            <person name="Brannstrom I.O."/>
            <person name="Guillou S."/>
            <person name="Cros-Aarteil S."/>
            <person name="Calhoun S."/>
            <person name="Haridas S."/>
            <person name="Kuo A."/>
            <person name="Mondo S."/>
            <person name="Pangilinan J."/>
            <person name="Riley R."/>
            <person name="LaButti K."/>
            <person name="Andreopoulos B."/>
            <person name="Lipzen A."/>
            <person name="Chen C."/>
            <person name="Yan M."/>
            <person name="Daum C."/>
            <person name="Ng V."/>
            <person name="Clum A."/>
            <person name="Steindorff A."/>
            <person name="Ohm R.A."/>
            <person name="Martin F."/>
            <person name="Silar P."/>
            <person name="Natvig D.O."/>
            <person name="Lalanne C."/>
            <person name="Gautier V."/>
            <person name="Ament-Velasquez S.L."/>
            <person name="Kruys A."/>
            <person name="Hutchinson M.I."/>
            <person name="Powell A.J."/>
            <person name="Barry K."/>
            <person name="Miller A.N."/>
            <person name="Grigoriev I.V."/>
            <person name="Debuchy R."/>
            <person name="Gladieux P."/>
            <person name="Hiltunen Thoren M."/>
            <person name="Johannesson H."/>
        </authorList>
    </citation>
    <scope>NUCLEOTIDE SEQUENCE [LARGE SCALE GENOMIC DNA]</scope>
    <source>
        <strain evidence="2 3">FGSC 10403</strain>
    </source>
</reference>
<accession>A0AAJ0MW00</accession>
<evidence type="ECO:0000256" key="1">
    <source>
        <dbReference type="SAM" id="Phobius"/>
    </source>
</evidence>
<name>A0AAJ0MW00_9PEZI</name>
<keyword evidence="3" id="KW-1185">Reference proteome</keyword>
<evidence type="ECO:0000313" key="2">
    <source>
        <dbReference type="EMBL" id="KAK3499792.1"/>
    </source>
</evidence>
<comment type="caution">
    <text evidence="2">The sequence shown here is derived from an EMBL/GenBank/DDBJ whole genome shotgun (WGS) entry which is preliminary data.</text>
</comment>
<keyword evidence="1" id="KW-0472">Membrane</keyword>
<dbReference type="GeneID" id="87871822"/>
<proteinExistence type="predicted"/>
<sequence length="137" mass="15140">MFDGVDRRKWKYFCFLLSASLLPFLLCLLNVPFGVVTGWICREEGCSQNVVAVFAMFLLGLGGVQGNSHRHAGTRSDWIDEMPHGQTVIFPIQPVVSSNPFVHAATCSSLSYNHSSPSPFGSFHGYGYWMLGCVVSF</sequence>
<protein>
    <submittedName>
        <fullName evidence="2">Uncharacterized protein</fullName>
    </submittedName>
</protein>
<evidence type="ECO:0000313" key="3">
    <source>
        <dbReference type="Proteomes" id="UP001285908"/>
    </source>
</evidence>
<organism evidence="2 3">
    <name type="scientific">Neurospora hispaniola</name>
    <dbReference type="NCBI Taxonomy" id="588809"/>
    <lineage>
        <taxon>Eukaryota</taxon>
        <taxon>Fungi</taxon>
        <taxon>Dikarya</taxon>
        <taxon>Ascomycota</taxon>
        <taxon>Pezizomycotina</taxon>
        <taxon>Sordariomycetes</taxon>
        <taxon>Sordariomycetidae</taxon>
        <taxon>Sordariales</taxon>
        <taxon>Sordariaceae</taxon>
        <taxon>Neurospora</taxon>
    </lineage>
</organism>
<gene>
    <name evidence="2" type="ORF">B0T23DRAFT_25766</name>
</gene>